<reference evidence="2 3" key="1">
    <citation type="journal article" date="2018" name="Front. Plant Sci.">
        <title>Red Clover (Trifolium pratense) and Zigzag Clover (T. medium) - A Picture of Genomic Similarities and Differences.</title>
        <authorList>
            <person name="Dluhosova J."/>
            <person name="Istvanek J."/>
            <person name="Nedelnik J."/>
            <person name="Repkova J."/>
        </authorList>
    </citation>
    <scope>NUCLEOTIDE SEQUENCE [LARGE SCALE GENOMIC DNA]</scope>
    <source>
        <strain evidence="3">cv. 10/8</strain>
        <tissue evidence="2">Leaf</tissue>
    </source>
</reference>
<sequence>PMVIPTTLRTDHPAGSGDRNSGTGDSPLSSGVQGSSSIRLPLDGPRRAVEIGGSEGSFQIPLRSKRTKSCPP</sequence>
<feature type="non-terminal residue" evidence="2">
    <location>
        <position position="1"/>
    </location>
</feature>
<feature type="compositionally biased region" description="Low complexity" evidence="1">
    <location>
        <begin position="26"/>
        <end position="37"/>
    </location>
</feature>
<feature type="non-terminal residue" evidence="2">
    <location>
        <position position="72"/>
    </location>
</feature>
<evidence type="ECO:0000256" key="1">
    <source>
        <dbReference type="SAM" id="MobiDB-lite"/>
    </source>
</evidence>
<proteinExistence type="predicted"/>
<accession>A0A392TSX4</accession>
<protein>
    <submittedName>
        <fullName evidence="2">Uncharacterized protein</fullName>
    </submittedName>
</protein>
<evidence type="ECO:0000313" key="2">
    <source>
        <dbReference type="EMBL" id="MCI62945.1"/>
    </source>
</evidence>
<dbReference type="Proteomes" id="UP000265520">
    <property type="component" value="Unassembled WGS sequence"/>
</dbReference>
<evidence type="ECO:0000313" key="3">
    <source>
        <dbReference type="Proteomes" id="UP000265520"/>
    </source>
</evidence>
<organism evidence="2 3">
    <name type="scientific">Trifolium medium</name>
    <dbReference type="NCBI Taxonomy" id="97028"/>
    <lineage>
        <taxon>Eukaryota</taxon>
        <taxon>Viridiplantae</taxon>
        <taxon>Streptophyta</taxon>
        <taxon>Embryophyta</taxon>
        <taxon>Tracheophyta</taxon>
        <taxon>Spermatophyta</taxon>
        <taxon>Magnoliopsida</taxon>
        <taxon>eudicotyledons</taxon>
        <taxon>Gunneridae</taxon>
        <taxon>Pentapetalae</taxon>
        <taxon>rosids</taxon>
        <taxon>fabids</taxon>
        <taxon>Fabales</taxon>
        <taxon>Fabaceae</taxon>
        <taxon>Papilionoideae</taxon>
        <taxon>50 kb inversion clade</taxon>
        <taxon>NPAAA clade</taxon>
        <taxon>Hologalegina</taxon>
        <taxon>IRL clade</taxon>
        <taxon>Trifolieae</taxon>
        <taxon>Trifolium</taxon>
    </lineage>
</organism>
<name>A0A392TSX4_9FABA</name>
<dbReference type="AlphaFoldDB" id="A0A392TSX4"/>
<feature type="compositionally biased region" description="Basic residues" evidence="1">
    <location>
        <begin position="63"/>
        <end position="72"/>
    </location>
</feature>
<dbReference type="EMBL" id="LXQA010628292">
    <property type="protein sequence ID" value="MCI62945.1"/>
    <property type="molecule type" value="Genomic_DNA"/>
</dbReference>
<keyword evidence="3" id="KW-1185">Reference proteome</keyword>
<feature type="region of interest" description="Disordered" evidence="1">
    <location>
        <begin position="1"/>
        <end position="72"/>
    </location>
</feature>
<comment type="caution">
    <text evidence="2">The sequence shown here is derived from an EMBL/GenBank/DDBJ whole genome shotgun (WGS) entry which is preliminary data.</text>
</comment>